<reference evidence="2" key="1">
    <citation type="submission" date="2017-01" db="EMBL/GenBank/DDBJ databases">
        <title>Genome Analysis of Deinococcus marmoris KOPRI26562.</title>
        <authorList>
            <person name="Kim J.H."/>
            <person name="Oh H.-M."/>
        </authorList>
    </citation>
    <scope>NUCLEOTIDE SEQUENCE [LARGE SCALE GENOMIC DNA]</scope>
    <source>
        <strain evidence="2">PAMC 26633</strain>
    </source>
</reference>
<sequence length="150" mass="17030">MQAKPTTMFNPSRDEVRQFFTDTWRKQREGGVLTPLESIAADWIGEHPEYQQELAAPDVAHADYSPDQGKSNPFLHLSMHLAITEQLSIDQPPGIRRAHERLVGRMGSTHDAQHAIMECLGQIIWESQRNNTPPDTDAYLALIEQRASRD</sequence>
<accession>A0A226X506</accession>
<dbReference type="Pfam" id="PF08897">
    <property type="entry name" value="DUF1841"/>
    <property type="match status" value="1"/>
</dbReference>
<protein>
    <recommendedName>
        <fullName evidence="3">AmpD protein</fullName>
    </recommendedName>
</protein>
<dbReference type="InterPro" id="IPR014993">
    <property type="entry name" value="DUF1841"/>
</dbReference>
<dbReference type="eggNOG" id="ENOG50315C6">
    <property type="taxonomic scope" value="Bacteria"/>
</dbReference>
<organism evidence="1 2">
    <name type="scientific">Caballeronia sordidicola</name>
    <name type="common">Burkholderia sordidicola</name>
    <dbReference type="NCBI Taxonomy" id="196367"/>
    <lineage>
        <taxon>Bacteria</taxon>
        <taxon>Pseudomonadati</taxon>
        <taxon>Pseudomonadota</taxon>
        <taxon>Betaproteobacteria</taxon>
        <taxon>Burkholderiales</taxon>
        <taxon>Burkholderiaceae</taxon>
        <taxon>Caballeronia</taxon>
    </lineage>
</organism>
<evidence type="ECO:0000313" key="1">
    <source>
        <dbReference type="EMBL" id="OXC78433.1"/>
    </source>
</evidence>
<dbReference type="EMBL" id="MTHB01000063">
    <property type="protein sequence ID" value="OXC78433.1"/>
    <property type="molecule type" value="Genomic_DNA"/>
</dbReference>
<dbReference type="Proteomes" id="UP000214720">
    <property type="component" value="Unassembled WGS sequence"/>
</dbReference>
<gene>
    <name evidence="1" type="ORF">BSU04_11845</name>
</gene>
<evidence type="ECO:0000313" key="2">
    <source>
        <dbReference type="Proteomes" id="UP000214720"/>
    </source>
</evidence>
<comment type="caution">
    <text evidence="1">The sequence shown here is derived from an EMBL/GenBank/DDBJ whole genome shotgun (WGS) entry which is preliminary data.</text>
</comment>
<name>A0A226X506_CABSO</name>
<proteinExistence type="predicted"/>
<evidence type="ECO:0008006" key="3">
    <source>
        <dbReference type="Google" id="ProtNLM"/>
    </source>
</evidence>
<dbReference type="AlphaFoldDB" id="A0A226X506"/>